<gene>
    <name evidence="1" type="ORF">I553_9272</name>
</gene>
<organism evidence="1">
    <name type="scientific">Mycobacterium xenopi 4042</name>
    <dbReference type="NCBI Taxonomy" id="1299334"/>
    <lineage>
        <taxon>Bacteria</taxon>
        <taxon>Bacillati</taxon>
        <taxon>Actinomycetota</taxon>
        <taxon>Actinomycetes</taxon>
        <taxon>Mycobacteriales</taxon>
        <taxon>Mycobacteriaceae</taxon>
        <taxon>Mycobacterium</taxon>
    </lineage>
</organism>
<proteinExistence type="predicted"/>
<accession>X7ZMW7</accession>
<protein>
    <submittedName>
        <fullName evidence="1">Uncharacterized protein</fullName>
    </submittedName>
</protein>
<sequence>RVPPAGHSALQLIDVVLVLARSSRSALGSHRFRAEWSKPCGRWRTASVG</sequence>
<dbReference type="PATRIC" id="fig|1299334.3.peg.7887"/>
<reference evidence="1" key="1">
    <citation type="submission" date="2014-01" db="EMBL/GenBank/DDBJ databases">
        <authorList>
            <person name="Brown-Elliot B."/>
            <person name="Wallace R."/>
            <person name="Lenaerts A."/>
            <person name="Ordway D."/>
            <person name="DeGroote M.A."/>
            <person name="Parker T."/>
            <person name="Sizemore C."/>
            <person name="Tallon L.J."/>
            <person name="Sadzewicz L.K."/>
            <person name="Sengamalay N."/>
            <person name="Fraser C.M."/>
            <person name="Hine E."/>
            <person name="Shefchek K.A."/>
            <person name="Das S.P."/>
            <person name="Tettelin H."/>
        </authorList>
    </citation>
    <scope>NUCLEOTIDE SEQUENCE [LARGE SCALE GENOMIC DNA]</scope>
    <source>
        <strain evidence="1">4042</strain>
    </source>
</reference>
<comment type="caution">
    <text evidence="1">The sequence shown here is derived from an EMBL/GenBank/DDBJ whole genome shotgun (WGS) entry which is preliminary data.</text>
</comment>
<name>X7ZMW7_MYCXE</name>
<dbReference type="EMBL" id="JAOB01000072">
    <property type="protein sequence ID" value="EUA20386.1"/>
    <property type="molecule type" value="Genomic_DNA"/>
</dbReference>
<feature type="non-terminal residue" evidence="1">
    <location>
        <position position="1"/>
    </location>
</feature>
<dbReference type="AlphaFoldDB" id="X7ZMW7"/>
<evidence type="ECO:0000313" key="1">
    <source>
        <dbReference type="EMBL" id="EUA20386.1"/>
    </source>
</evidence>